<organism evidence="9 10">
    <name type="scientific">Botryobasidium botryosum (strain FD-172 SS1)</name>
    <dbReference type="NCBI Taxonomy" id="930990"/>
    <lineage>
        <taxon>Eukaryota</taxon>
        <taxon>Fungi</taxon>
        <taxon>Dikarya</taxon>
        <taxon>Basidiomycota</taxon>
        <taxon>Agaricomycotina</taxon>
        <taxon>Agaricomycetes</taxon>
        <taxon>Cantharellales</taxon>
        <taxon>Botryobasidiaceae</taxon>
        <taxon>Botryobasidium</taxon>
    </lineage>
</organism>
<evidence type="ECO:0000256" key="5">
    <source>
        <dbReference type="PIRSR" id="PIRSR036492-1"/>
    </source>
</evidence>
<dbReference type="FunFam" id="3.40.309.10:FF:000025">
    <property type="entry name" value="Aldehyde dehydrogenase"/>
    <property type="match status" value="1"/>
</dbReference>
<dbReference type="InParanoid" id="A0A067M2N4"/>
<evidence type="ECO:0000256" key="2">
    <source>
        <dbReference type="ARBA" id="ARBA00023002"/>
    </source>
</evidence>
<keyword evidence="3" id="KW-0520">NAD</keyword>
<evidence type="ECO:0000256" key="1">
    <source>
        <dbReference type="ARBA" id="ARBA00009986"/>
    </source>
</evidence>
<feature type="active site" evidence="5">
    <location>
        <position position="253"/>
    </location>
</feature>
<dbReference type="Gene3D" id="3.40.309.10">
    <property type="entry name" value="Aldehyde Dehydrogenase, Chain A, domain 2"/>
    <property type="match status" value="1"/>
</dbReference>
<dbReference type="HOGENOM" id="CLU_005391_3_1_1"/>
<feature type="domain" description="Aldehyde dehydrogenase" evidence="8">
    <location>
        <begin position="11"/>
        <end position="435"/>
    </location>
</feature>
<dbReference type="GO" id="GO:0004029">
    <property type="term" value="F:aldehyde dehydrogenase (NAD+) activity"/>
    <property type="evidence" value="ECO:0007669"/>
    <property type="project" value="TreeGrafter"/>
</dbReference>
<dbReference type="InterPro" id="IPR016161">
    <property type="entry name" value="Ald_DH/histidinol_DH"/>
</dbReference>
<dbReference type="InterPro" id="IPR016162">
    <property type="entry name" value="Ald_DH_N"/>
</dbReference>
<evidence type="ECO:0000256" key="6">
    <source>
        <dbReference type="PROSITE-ProRule" id="PRU10007"/>
    </source>
</evidence>
<comment type="similarity">
    <text evidence="1 4 7">Belongs to the aldehyde dehydrogenase family.</text>
</comment>
<accession>A0A067M2N4</accession>
<dbReference type="InterPro" id="IPR016163">
    <property type="entry name" value="Ald_DH_C"/>
</dbReference>
<dbReference type="PROSITE" id="PS00687">
    <property type="entry name" value="ALDEHYDE_DEHYDR_GLU"/>
    <property type="match status" value="1"/>
</dbReference>
<dbReference type="Pfam" id="PF00171">
    <property type="entry name" value="Aldedh"/>
    <property type="match status" value="1"/>
</dbReference>
<dbReference type="Gene3D" id="3.40.605.10">
    <property type="entry name" value="Aldehyde Dehydrogenase, Chain A, domain 1"/>
    <property type="match status" value="1"/>
</dbReference>
<dbReference type="PANTHER" id="PTHR43570:SF16">
    <property type="entry name" value="ALDEHYDE DEHYDROGENASE TYPE III, ISOFORM Q"/>
    <property type="match status" value="1"/>
</dbReference>
<dbReference type="STRING" id="930990.A0A067M2N4"/>
<protein>
    <recommendedName>
        <fullName evidence="4">Aldehyde dehydrogenase</fullName>
    </recommendedName>
</protein>
<keyword evidence="2 4" id="KW-0560">Oxidoreductase</keyword>
<evidence type="ECO:0000256" key="4">
    <source>
        <dbReference type="PIRNR" id="PIRNR036492"/>
    </source>
</evidence>
<dbReference type="PANTHER" id="PTHR43570">
    <property type="entry name" value="ALDEHYDE DEHYDROGENASE"/>
    <property type="match status" value="1"/>
</dbReference>
<feature type="active site" evidence="5 6">
    <location>
        <position position="219"/>
    </location>
</feature>
<gene>
    <name evidence="9" type="ORF">BOTBODRAFT_137325</name>
</gene>
<evidence type="ECO:0000259" key="8">
    <source>
        <dbReference type="Pfam" id="PF00171"/>
    </source>
</evidence>
<evidence type="ECO:0000256" key="7">
    <source>
        <dbReference type="RuleBase" id="RU003345"/>
    </source>
</evidence>
<name>A0A067M2N4_BOTB1</name>
<evidence type="ECO:0000313" key="9">
    <source>
        <dbReference type="EMBL" id="KDQ10043.1"/>
    </source>
</evidence>
<dbReference type="InterPro" id="IPR015590">
    <property type="entry name" value="Aldehyde_DH_dom"/>
</dbReference>
<proteinExistence type="inferred from homology"/>
<dbReference type="InterPro" id="IPR029510">
    <property type="entry name" value="Ald_DH_CS_GLU"/>
</dbReference>
<dbReference type="GO" id="GO:0006081">
    <property type="term" value="P:aldehyde metabolic process"/>
    <property type="evidence" value="ECO:0007669"/>
    <property type="project" value="InterPro"/>
</dbReference>
<dbReference type="AlphaFoldDB" id="A0A067M2N4"/>
<dbReference type="Proteomes" id="UP000027195">
    <property type="component" value="Unassembled WGS sequence"/>
</dbReference>
<keyword evidence="10" id="KW-1185">Reference proteome</keyword>
<reference evidence="10" key="1">
    <citation type="journal article" date="2014" name="Proc. Natl. Acad. Sci. U.S.A.">
        <title>Extensive sampling of basidiomycete genomes demonstrates inadequacy of the white-rot/brown-rot paradigm for wood decay fungi.</title>
        <authorList>
            <person name="Riley R."/>
            <person name="Salamov A.A."/>
            <person name="Brown D.W."/>
            <person name="Nagy L.G."/>
            <person name="Floudas D."/>
            <person name="Held B.W."/>
            <person name="Levasseur A."/>
            <person name="Lombard V."/>
            <person name="Morin E."/>
            <person name="Otillar R."/>
            <person name="Lindquist E.A."/>
            <person name="Sun H."/>
            <person name="LaButti K.M."/>
            <person name="Schmutz J."/>
            <person name="Jabbour D."/>
            <person name="Luo H."/>
            <person name="Baker S.E."/>
            <person name="Pisabarro A.G."/>
            <person name="Walton J.D."/>
            <person name="Blanchette R.A."/>
            <person name="Henrissat B."/>
            <person name="Martin F."/>
            <person name="Cullen D."/>
            <person name="Hibbett D.S."/>
            <person name="Grigoriev I.V."/>
        </authorList>
    </citation>
    <scope>NUCLEOTIDE SEQUENCE [LARGE SCALE GENOMIC DNA]</scope>
    <source>
        <strain evidence="10">FD-172 SS1</strain>
    </source>
</reference>
<dbReference type="GO" id="GO:0005737">
    <property type="term" value="C:cytoplasm"/>
    <property type="evidence" value="ECO:0007669"/>
    <property type="project" value="TreeGrafter"/>
</dbReference>
<evidence type="ECO:0000256" key="3">
    <source>
        <dbReference type="ARBA" id="ARBA00023027"/>
    </source>
</evidence>
<dbReference type="FunFam" id="3.40.605.10:FF:000004">
    <property type="entry name" value="Aldehyde dehydrogenase"/>
    <property type="match status" value="1"/>
</dbReference>
<sequence>MAPNLAYTPIEEIPKIRDALRQGFKTGKTRSVAYRKEQLLHLGYMFQDNAERFTQALASDLGRPRQESIFLEINTITGYILRAYRDVEAWSKPEGVTFNADFFLTKPKILKEPKGTVLIVGPFNFPIFCTFRPVIGAIAAGCAAVIKPSELTPATSSLFAELLPKYLDPELYAIVNGGVAESTKLLELQWDHIMYTGSGGIGKIYAAAAAKHLTPITLELGGKSPVIIDPKTDLAHAAKRLLWGRTTNAGQACLSPDYILCPASAQDELIAGFQAAYESFYPTPEDTRKSMSRIVAPHHFDRLQGLLDNTAGTIVVGGQTDKADLWVAPTVVKNVKADDVLMEHEIFGPIVPIVPVKDVDSAIEFVNSRDHPLAVYVFSDDPKFKAKVIENTLSGGVVMNDTLIQAAFDDLPIGGVGASGYGSYGGKNGFDTFTHRRPFMDVPKWLDIVLGSRYAPFTPKKLKAIQSMGGKKIPYPRPGTNHAASFGWKWLSFGVLLAAIATLNRTKVAGYLTRGN</sequence>
<evidence type="ECO:0000313" key="10">
    <source>
        <dbReference type="Proteomes" id="UP000027195"/>
    </source>
</evidence>
<dbReference type="PIRSF" id="PIRSF036492">
    <property type="entry name" value="ALDH"/>
    <property type="match status" value="1"/>
</dbReference>
<dbReference type="OrthoDB" id="440325at2759"/>
<dbReference type="InterPro" id="IPR012394">
    <property type="entry name" value="Aldehyde_DH_NAD(P)"/>
</dbReference>
<dbReference type="SUPFAM" id="SSF53720">
    <property type="entry name" value="ALDH-like"/>
    <property type="match status" value="1"/>
</dbReference>
<dbReference type="EMBL" id="KL198072">
    <property type="protein sequence ID" value="KDQ10043.1"/>
    <property type="molecule type" value="Genomic_DNA"/>
</dbReference>